<dbReference type="OrthoDB" id="8021018at2"/>
<dbReference type="PANTHER" id="PTHR36505">
    <property type="entry name" value="BLR1072 PROTEIN"/>
    <property type="match status" value="1"/>
</dbReference>
<reference evidence="4 5" key="1">
    <citation type="submission" date="2015-12" db="EMBL/GenBank/DDBJ databases">
        <title>Genome sequence of Tistrella mobilis MCCC 1A02139.</title>
        <authorList>
            <person name="Lu L."/>
            <person name="Lai Q."/>
            <person name="Shao Z."/>
            <person name="Qian P."/>
        </authorList>
    </citation>
    <scope>NUCLEOTIDE SEQUENCE [LARGE SCALE GENOMIC DNA]</scope>
    <source>
        <strain evidence="4 5">MCCC 1A02139</strain>
    </source>
</reference>
<evidence type="ECO:0000259" key="2">
    <source>
        <dbReference type="Pfam" id="PF05239"/>
    </source>
</evidence>
<dbReference type="EMBL" id="LPZR01000029">
    <property type="protein sequence ID" value="KYO57310.1"/>
    <property type="molecule type" value="Genomic_DNA"/>
</dbReference>
<evidence type="ECO:0000313" key="4">
    <source>
        <dbReference type="EMBL" id="KYO57310.1"/>
    </source>
</evidence>
<evidence type="ECO:0000313" key="6">
    <source>
        <dbReference type="Proteomes" id="UP000257706"/>
    </source>
</evidence>
<proteinExistence type="predicted"/>
<dbReference type="InterPro" id="IPR027275">
    <property type="entry name" value="PRC-brl_dom"/>
</dbReference>
<accession>A0A162LV41</accession>
<name>A0A162LV41_9PROT</name>
<dbReference type="PANTHER" id="PTHR36505:SF1">
    <property type="entry name" value="BLR1072 PROTEIN"/>
    <property type="match status" value="1"/>
</dbReference>
<organism evidence="4 5">
    <name type="scientific">Tistrella mobilis</name>
    <dbReference type="NCBI Taxonomy" id="171437"/>
    <lineage>
        <taxon>Bacteria</taxon>
        <taxon>Pseudomonadati</taxon>
        <taxon>Pseudomonadota</taxon>
        <taxon>Alphaproteobacteria</taxon>
        <taxon>Geminicoccales</taxon>
        <taxon>Geminicoccaceae</taxon>
        <taxon>Tistrella</taxon>
    </lineage>
</organism>
<reference evidence="3 6" key="2">
    <citation type="journal article" date="2018" name="Nat. Biotechnol.">
        <title>A standardized bacterial taxonomy based on genome phylogeny substantially revises the tree of life.</title>
        <authorList>
            <person name="Parks D.H."/>
            <person name="Chuvochina M."/>
            <person name="Waite D.W."/>
            <person name="Rinke C."/>
            <person name="Skarshewski A."/>
            <person name="Chaumeil P.A."/>
            <person name="Hugenholtz P."/>
        </authorList>
    </citation>
    <scope>NUCLEOTIDE SEQUENCE [LARGE SCALE GENOMIC DNA]</scope>
    <source>
        <strain evidence="3">UBA8739</strain>
    </source>
</reference>
<dbReference type="SUPFAM" id="SSF50346">
    <property type="entry name" value="PRC-barrel domain"/>
    <property type="match status" value="1"/>
</dbReference>
<gene>
    <name evidence="4" type="ORF">AUP44_20735</name>
    <name evidence="3" type="ORF">DCK97_27390</name>
</gene>
<comment type="caution">
    <text evidence="4">The sequence shown here is derived from an EMBL/GenBank/DDBJ whole genome shotgun (WGS) entry which is preliminary data.</text>
</comment>
<dbReference type="AlphaFoldDB" id="A0A162LV41"/>
<sequence length="132" mass="14888">MDSKRKDAQMATPATTETSNLISADRVEGTSVYGADGEKIGSVYGVMLNKLNGRVAYAVLSFGGFLGIGEKYHPVPWDVLKYDTSKEGYVVNLTRDQLENAPTYDRGDERRLYDRTYEESVHRHYGVPPYWI</sequence>
<dbReference type="Gene3D" id="2.30.30.240">
    <property type="entry name" value="PRC-barrel domain"/>
    <property type="match status" value="1"/>
</dbReference>
<protein>
    <submittedName>
        <fullName evidence="3">PRC-barrel domain containing protein</fullName>
    </submittedName>
    <submittedName>
        <fullName evidence="4">Photosystem reaction center subunit H</fullName>
    </submittedName>
</protein>
<dbReference type="Proteomes" id="UP000257706">
    <property type="component" value="Unassembled WGS sequence"/>
</dbReference>
<evidence type="ECO:0000256" key="1">
    <source>
        <dbReference type="SAM" id="MobiDB-lite"/>
    </source>
</evidence>
<feature type="region of interest" description="Disordered" evidence="1">
    <location>
        <begin position="1"/>
        <end position="23"/>
    </location>
</feature>
<dbReference type="Proteomes" id="UP000075787">
    <property type="component" value="Unassembled WGS sequence"/>
</dbReference>
<feature type="compositionally biased region" description="Polar residues" evidence="1">
    <location>
        <begin position="12"/>
        <end position="22"/>
    </location>
</feature>
<dbReference type="Pfam" id="PF05239">
    <property type="entry name" value="PRC"/>
    <property type="match status" value="1"/>
</dbReference>
<evidence type="ECO:0000313" key="5">
    <source>
        <dbReference type="Proteomes" id="UP000075787"/>
    </source>
</evidence>
<dbReference type="EMBL" id="DMAI01000450">
    <property type="protein sequence ID" value="HAE51143.1"/>
    <property type="molecule type" value="Genomic_DNA"/>
</dbReference>
<evidence type="ECO:0000313" key="3">
    <source>
        <dbReference type="EMBL" id="HAE51143.1"/>
    </source>
</evidence>
<feature type="domain" description="PRC-barrel" evidence="2">
    <location>
        <begin position="22"/>
        <end position="98"/>
    </location>
</feature>
<dbReference type="InterPro" id="IPR011033">
    <property type="entry name" value="PRC_barrel-like_sf"/>
</dbReference>